<comment type="catalytic activity">
    <reaction evidence="10">
        <text>sulfate + ATP + H(+) = adenosine 5'-phosphosulfate + diphosphate</text>
        <dbReference type="Rhea" id="RHEA:18133"/>
        <dbReference type="ChEBI" id="CHEBI:15378"/>
        <dbReference type="ChEBI" id="CHEBI:16189"/>
        <dbReference type="ChEBI" id="CHEBI:30616"/>
        <dbReference type="ChEBI" id="CHEBI:33019"/>
        <dbReference type="ChEBI" id="CHEBI:58243"/>
        <dbReference type="EC" id="2.7.7.4"/>
    </reaction>
</comment>
<dbReference type="Pfam" id="PF14306">
    <property type="entry name" value="PUA_2"/>
    <property type="match status" value="1"/>
</dbReference>
<dbReference type="Proteomes" id="UP000325292">
    <property type="component" value="Chromosome"/>
</dbReference>
<comment type="similarity">
    <text evidence="8">Belongs to the sulfate adenylyltransferase family.</text>
</comment>
<keyword evidence="4 13" id="KW-0548">Nucleotidyltransferase</keyword>
<dbReference type="EC" id="2.7.7.4" evidence="2"/>
<dbReference type="PANTHER" id="PTHR43509">
    <property type="match status" value="1"/>
</dbReference>
<evidence type="ECO:0000256" key="9">
    <source>
        <dbReference type="ARBA" id="ARBA00041598"/>
    </source>
</evidence>
<comment type="pathway">
    <text evidence="1">Sulfur metabolism; hydrogen sulfide biosynthesis; sulfite from sulfate: step 1/3.</text>
</comment>
<proteinExistence type="inferred from homology"/>
<organism evidence="13 14">
    <name type="scientific">Sulfobacillus thermotolerans</name>
    <dbReference type="NCBI Taxonomy" id="338644"/>
    <lineage>
        <taxon>Bacteria</taxon>
        <taxon>Bacillati</taxon>
        <taxon>Bacillota</taxon>
        <taxon>Clostridia</taxon>
        <taxon>Eubacteriales</taxon>
        <taxon>Clostridiales Family XVII. Incertae Sedis</taxon>
        <taxon>Sulfobacillus</taxon>
    </lineage>
</organism>
<dbReference type="SUPFAM" id="SSF88697">
    <property type="entry name" value="PUA domain-like"/>
    <property type="match status" value="1"/>
</dbReference>
<dbReference type="InterPro" id="IPR015947">
    <property type="entry name" value="PUA-like_sf"/>
</dbReference>
<evidence type="ECO:0000256" key="10">
    <source>
        <dbReference type="ARBA" id="ARBA00049370"/>
    </source>
</evidence>
<reference evidence="13 14" key="1">
    <citation type="journal article" date="2019" name="Sci. Rep.">
        <title>Sulfobacillus thermotolerans: new insights into resistance and metabolic capacities of acidophilic chemolithotrophs.</title>
        <authorList>
            <person name="Panyushkina A.E."/>
            <person name="Babenko V.V."/>
            <person name="Nikitina A.S."/>
            <person name="Selezneva O.V."/>
            <person name="Tsaplina I.A."/>
            <person name="Letarova M.A."/>
            <person name="Kostryukova E.S."/>
            <person name="Letarov A.V."/>
        </authorList>
    </citation>
    <scope>NUCLEOTIDE SEQUENCE [LARGE SCALE GENOMIC DNA]</scope>
    <source>
        <strain evidence="13 14">Kr1</strain>
    </source>
</reference>
<evidence type="ECO:0000313" key="13">
    <source>
        <dbReference type="EMBL" id="AUW93875.1"/>
    </source>
</evidence>
<evidence type="ECO:0000259" key="11">
    <source>
        <dbReference type="Pfam" id="PF01747"/>
    </source>
</evidence>
<dbReference type="InterPro" id="IPR002650">
    <property type="entry name" value="Sulphate_adenylyltransferase"/>
</dbReference>
<protein>
    <recommendedName>
        <fullName evidence="2">sulfate adenylyltransferase</fullName>
        <ecNumber evidence="2">2.7.7.4</ecNumber>
    </recommendedName>
    <alternativeName>
        <fullName evidence="9">ATP-sulfurylase</fullName>
    </alternativeName>
    <alternativeName>
        <fullName evidence="7">Sulfate adenylate transferase</fullName>
    </alternativeName>
</protein>
<dbReference type="InterPro" id="IPR025980">
    <property type="entry name" value="ATP-Sase_PUA-like_dom"/>
</dbReference>
<accession>A0ABM6RRF6</accession>
<evidence type="ECO:0000256" key="2">
    <source>
        <dbReference type="ARBA" id="ARBA00012391"/>
    </source>
</evidence>
<gene>
    <name evidence="13" type="ORF">BXT84_07895</name>
</gene>
<dbReference type="EMBL" id="CP019454">
    <property type="protein sequence ID" value="AUW93875.1"/>
    <property type="molecule type" value="Genomic_DNA"/>
</dbReference>
<dbReference type="InterPro" id="IPR024951">
    <property type="entry name" value="Sulfurylase_cat_dom"/>
</dbReference>
<dbReference type="PANTHER" id="PTHR43509:SF1">
    <property type="entry name" value="SULFATE ADENYLYLTRANSFERASE"/>
    <property type="match status" value="1"/>
</dbReference>
<dbReference type="SUPFAM" id="SSF52374">
    <property type="entry name" value="Nucleotidylyl transferase"/>
    <property type="match status" value="1"/>
</dbReference>
<dbReference type="GO" id="GO:0016779">
    <property type="term" value="F:nucleotidyltransferase activity"/>
    <property type="evidence" value="ECO:0007669"/>
    <property type="project" value="UniProtKB-KW"/>
</dbReference>
<dbReference type="Pfam" id="PF01747">
    <property type="entry name" value="ATP-sulfurylase"/>
    <property type="match status" value="1"/>
</dbReference>
<evidence type="ECO:0000256" key="1">
    <source>
        <dbReference type="ARBA" id="ARBA00005048"/>
    </source>
</evidence>
<keyword evidence="5" id="KW-0547">Nucleotide-binding</keyword>
<dbReference type="Gene3D" id="3.10.400.10">
    <property type="entry name" value="Sulfate adenylyltransferase"/>
    <property type="match status" value="1"/>
</dbReference>
<dbReference type="CDD" id="cd00517">
    <property type="entry name" value="ATPS"/>
    <property type="match status" value="1"/>
</dbReference>
<dbReference type="NCBIfam" id="TIGR00339">
    <property type="entry name" value="sopT"/>
    <property type="match status" value="1"/>
</dbReference>
<sequence>MWVTPMTYAKVIAVTADVAWDVTLLTWGAYAPLQHLMTGEEYHSVCETMRLPNGTIFPLPMVLPVPASVAEAVHPGEDLEMVGRYGFAGQIKVTEIFKRDLLDEAATVYLTTDIRHPGVAHLLSQSPWCLAGDIKVLHPPDLPFREPVHPDQVKALIRKYQWRTIAAFQTRNPIHRAHEYLHKVALEVCDGLLLHPLIGSTKRDDIPAAIRMASYHILLDAYYPKHRVILATFPAAMRYAGPREALFHAIVRKNYGATHFIIGRDAAGVGDFYGPYDAIHLLEQHAQELGLTPLAFPAVGFCPRCQQTVSERTCPHRSEWFTLSGTQVRETLRAGQNLPAEFSRPEVSHYLQRALSTIAQEAEG</sequence>
<feature type="domain" description="Sulphate adenylyltransferase catalytic" evidence="11">
    <location>
        <begin position="149"/>
        <end position="353"/>
    </location>
</feature>
<evidence type="ECO:0000256" key="3">
    <source>
        <dbReference type="ARBA" id="ARBA00022679"/>
    </source>
</evidence>
<name>A0ABM6RRF6_9FIRM</name>
<evidence type="ECO:0000313" key="14">
    <source>
        <dbReference type="Proteomes" id="UP000325292"/>
    </source>
</evidence>
<dbReference type="NCBIfam" id="NF003166">
    <property type="entry name" value="PRK04149.1"/>
    <property type="match status" value="1"/>
</dbReference>
<evidence type="ECO:0000256" key="7">
    <source>
        <dbReference type="ARBA" id="ARBA00031812"/>
    </source>
</evidence>
<keyword evidence="14" id="KW-1185">Reference proteome</keyword>
<evidence type="ECO:0000256" key="5">
    <source>
        <dbReference type="ARBA" id="ARBA00022741"/>
    </source>
</evidence>
<evidence type="ECO:0000256" key="6">
    <source>
        <dbReference type="ARBA" id="ARBA00022840"/>
    </source>
</evidence>
<feature type="domain" description="ATP-sulfurylase PUA-like" evidence="12">
    <location>
        <begin position="10"/>
        <end position="138"/>
    </location>
</feature>
<keyword evidence="6" id="KW-0067">ATP-binding</keyword>
<evidence type="ECO:0000256" key="8">
    <source>
        <dbReference type="ARBA" id="ARBA00037980"/>
    </source>
</evidence>
<dbReference type="InterPro" id="IPR014729">
    <property type="entry name" value="Rossmann-like_a/b/a_fold"/>
</dbReference>
<evidence type="ECO:0000256" key="4">
    <source>
        <dbReference type="ARBA" id="ARBA00022695"/>
    </source>
</evidence>
<evidence type="ECO:0000259" key="12">
    <source>
        <dbReference type="Pfam" id="PF14306"/>
    </source>
</evidence>
<keyword evidence="3" id="KW-0808">Transferase</keyword>
<dbReference type="Gene3D" id="3.40.50.620">
    <property type="entry name" value="HUPs"/>
    <property type="match status" value="1"/>
</dbReference>